<comment type="catalytic activity">
    <reaction evidence="10">
        <text>D-glyceraldehyde 3-phosphate + NADP(+) + H2O = (2R)-3-phosphoglycerate + NADPH + 2 H(+)</text>
        <dbReference type="Rhea" id="RHEA:14669"/>
        <dbReference type="ChEBI" id="CHEBI:15377"/>
        <dbReference type="ChEBI" id="CHEBI:15378"/>
        <dbReference type="ChEBI" id="CHEBI:57783"/>
        <dbReference type="ChEBI" id="CHEBI:58272"/>
        <dbReference type="ChEBI" id="CHEBI:58349"/>
        <dbReference type="ChEBI" id="CHEBI:59776"/>
        <dbReference type="EC" id="1.2.1.9"/>
    </reaction>
</comment>
<keyword evidence="3 12" id="KW-0560">Oxidoreductase</keyword>
<organism evidence="18 19">
    <name type="scientific">Marchantia polymorpha</name>
    <name type="common">Common liverwort</name>
    <name type="synonym">Marchantia aquatica</name>
    <dbReference type="NCBI Taxonomy" id="3197"/>
    <lineage>
        <taxon>Eukaryota</taxon>
        <taxon>Viridiplantae</taxon>
        <taxon>Streptophyta</taxon>
        <taxon>Embryophyta</taxon>
        <taxon>Marchantiophyta</taxon>
        <taxon>Marchantiopsida</taxon>
        <taxon>Marchantiidae</taxon>
        <taxon>Marchantiales</taxon>
        <taxon>Marchantiaceae</taxon>
        <taxon>Marchantia</taxon>
    </lineage>
</organism>
<dbReference type="SUPFAM" id="SSF53720">
    <property type="entry name" value="ALDH-like"/>
    <property type="match status" value="1"/>
</dbReference>
<name>A0A2R6XUC3_MARPO</name>
<dbReference type="GO" id="GO:0000287">
    <property type="term" value="F:magnesium ion binding"/>
    <property type="evidence" value="ECO:0007669"/>
    <property type="project" value="InterPro"/>
</dbReference>
<dbReference type="PANTHER" id="PTHR42991">
    <property type="entry name" value="ALDEHYDE DEHYDROGENASE"/>
    <property type="match status" value="1"/>
</dbReference>
<feature type="region of interest" description="Disordered" evidence="13">
    <location>
        <begin position="570"/>
        <end position="617"/>
    </location>
</feature>
<keyword evidence="19" id="KW-1185">Reference proteome</keyword>
<evidence type="ECO:0000256" key="13">
    <source>
        <dbReference type="SAM" id="MobiDB-lite"/>
    </source>
</evidence>
<gene>
    <name evidence="18" type="ORF">MARPO_0002s0181</name>
</gene>
<dbReference type="Pfam" id="PF02775">
    <property type="entry name" value="TPP_enzyme_C"/>
    <property type="match status" value="1"/>
</dbReference>
<dbReference type="NCBIfam" id="NF006187">
    <property type="entry name" value="PRK08322.1"/>
    <property type="match status" value="1"/>
</dbReference>
<evidence type="ECO:0000256" key="8">
    <source>
        <dbReference type="ARBA" id="ARBA00042646"/>
    </source>
</evidence>
<dbReference type="Gene3D" id="3.40.605.10">
    <property type="entry name" value="Aldehyde Dehydrogenase, Chain A, domain 1"/>
    <property type="match status" value="1"/>
</dbReference>
<dbReference type="SUPFAM" id="SSF52518">
    <property type="entry name" value="Thiamin diphosphate-binding fold (THDP-binding)"/>
    <property type="match status" value="2"/>
</dbReference>
<evidence type="ECO:0000256" key="4">
    <source>
        <dbReference type="ARBA" id="ARBA00023052"/>
    </source>
</evidence>
<dbReference type="PROSITE" id="PS00687">
    <property type="entry name" value="ALDEHYDE_DEHYDR_GLU"/>
    <property type="match status" value="1"/>
</dbReference>
<evidence type="ECO:0000256" key="6">
    <source>
        <dbReference type="ARBA" id="ARBA00040853"/>
    </source>
</evidence>
<dbReference type="InterPro" id="IPR016161">
    <property type="entry name" value="Ald_DH/histidinol_DH"/>
</dbReference>
<dbReference type="CDD" id="cd02010">
    <property type="entry name" value="TPP_ALS"/>
    <property type="match status" value="1"/>
</dbReference>
<feature type="domain" description="Thiamine pyrophosphate enzyme N-terminal TPP-binding" evidence="17">
    <location>
        <begin position="4"/>
        <end position="117"/>
    </location>
</feature>
<evidence type="ECO:0000313" key="18">
    <source>
        <dbReference type="EMBL" id="PTQ49712.1"/>
    </source>
</evidence>
<feature type="domain" description="Thiamine pyrophosphate enzyme TPP-binding" evidence="16">
    <location>
        <begin position="381"/>
        <end position="529"/>
    </location>
</feature>
<dbReference type="SUPFAM" id="SSF52467">
    <property type="entry name" value="DHS-like NAD/FAD-binding domain"/>
    <property type="match status" value="1"/>
</dbReference>
<dbReference type="CDD" id="cd07035">
    <property type="entry name" value="TPP_PYR_POX_like"/>
    <property type="match status" value="1"/>
</dbReference>
<keyword evidence="4" id="KW-0786">Thiamine pyrophosphate</keyword>
<dbReference type="OrthoDB" id="3633556at2759"/>
<feature type="compositionally biased region" description="Polar residues" evidence="13">
    <location>
        <begin position="580"/>
        <end position="591"/>
    </location>
</feature>
<reference evidence="19" key="1">
    <citation type="journal article" date="2017" name="Cell">
        <title>Insights into land plant evolution garnered from the Marchantia polymorpha genome.</title>
        <authorList>
            <person name="Bowman J.L."/>
            <person name="Kohchi T."/>
            <person name="Yamato K.T."/>
            <person name="Jenkins J."/>
            <person name="Shu S."/>
            <person name="Ishizaki K."/>
            <person name="Yamaoka S."/>
            <person name="Nishihama R."/>
            <person name="Nakamura Y."/>
            <person name="Berger F."/>
            <person name="Adam C."/>
            <person name="Aki S.S."/>
            <person name="Althoff F."/>
            <person name="Araki T."/>
            <person name="Arteaga-Vazquez M.A."/>
            <person name="Balasubrmanian S."/>
            <person name="Barry K."/>
            <person name="Bauer D."/>
            <person name="Boehm C.R."/>
            <person name="Briginshaw L."/>
            <person name="Caballero-Perez J."/>
            <person name="Catarino B."/>
            <person name="Chen F."/>
            <person name="Chiyoda S."/>
            <person name="Chovatia M."/>
            <person name="Davies K.M."/>
            <person name="Delmans M."/>
            <person name="Demura T."/>
            <person name="Dierschke T."/>
            <person name="Dolan L."/>
            <person name="Dorantes-Acosta A.E."/>
            <person name="Eklund D.M."/>
            <person name="Florent S.N."/>
            <person name="Flores-Sandoval E."/>
            <person name="Fujiyama A."/>
            <person name="Fukuzawa H."/>
            <person name="Galik B."/>
            <person name="Grimanelli D."/>
            <person name="Grimwood J."/>
            <person name="Grossniklaus U."/>
            <person name="Hamada T."/>
            <person name="Haseloff J."/>
            <person name="Hetherington A.J."/>
            <person name="Higo A."/>
            <person name="Hirakawa Y."/>
            <person name="Hundley H.N."/>
            <person name="Ikeda Y."/>
            <person name="Inoue K."/>
            <person name="Inoue S.I."/>
            <person name="Ishida S."/>
            <person name="Jia Q."/>
            <person name="Kakita M."/>
            <person name="Kanazawa T."/>
            <person name="Kawai Y."/>
            <person name="Kawashima T."/>
            <person name="Kennedy M."/>
            <person name="Kinose K."/>
            <person name="Kinoshita T."/>
            <person name="Kohara Y."/>
            <person name="Koide E."/>
            <person name="Komatsu K."/>
            <person name="Kopischke S."/>
            <person name="Kubo M."/>
            <person name="Kyozuka J."/>
            <person name="Lagercrantz U."/>
            <person name="Lin S.S."/>
            <person name="Lindquist E."/>
            <person name="Lipzen A.M."/>
            <person name="Lu C.W."/>
            <person name="De Luna E."/>
            <person name="Martienssen R.A."/>
            <person name="Minamino N."/>
            <person name="Mizutani M."/>
            <person name="Mizutani M."/>
            <person name="Mochizuki N."/>
            <person name="Monte I."/>
            <person name="Mosher R."/>
            <person name="Nagasaki H."/>
            <person name="Nakagami H."/>
            <person name="Naramoto S."/>
            <person name="Nishitani K."/>
            <person name="Ohtani M."/>
            <person name="Okamoto T."/>
            <person name="Okumura M."/>
            <person name="Phillips J."/>
            <person name="Pollak B."/>
            <person name="Reinders A."/>
            <person name="Rovekamp M."/>
            <person name="Sano R."/>
            <person name="Sawa S."/>
            <person name="Schmid M.W."/>
            <person name="Shirakawa M."/>
            <person name="Solano R."/>
            <person name="Spunde A."/>
            <person name="Suetsugu N."/>
            <person name="Sugano S."/>
            <person name="Sugiyama A."/>
            <person name="Sun R."/>
            <person name="Suzuki Y."/>
            <person name="Takenaka M."/>
            <person name="Takezawa D."/>
            <person name="Tomogane H."/>
            <person name="Tsuzuki M."/>
            <person name="Ueda T."/>
            <person name="Umeda M."/>
            <person name="Ward J.M."/>
            <person name="Watanabe Y."/>
            <person name="Yazaki K."/>
            <person name="Yokoyama R."/>
            <person name="Yoshitake Y."/>
            <person name="Yotsui I."/>
            <person name="Zachgo S."/>
            <person name="Schmutz J."/>
        </authorList>
    </citation>
    <scope>NUCLEOTIDE SEQUENCE [LARGE SCALE GENOMIC DNA]</scope>
    <source>
        <strain evidence="19">Tak-1</strain>
    </source>
</reference>
<evidence type="ECO:0000259" key="17">
    <source>
        <dbReference type="Pfam" id="PF02776"/>
    </source>
</evidence>
<sequence length="1117" mass="122344">MARKTSDVMVKALENEGIEYIFGIPGEENLDLLDSLKNSTIKLVVTRHEQAAGFMAATVGRLSGKVGVALSTLGPGATNFATAAAYAQLAGFAMMMITGQKPIRKSKQGSFQIVDIVENMRPITKFTKQIADGELVTSLVREAIRVSEEEKPGAVHLELPEDIAEQMTDAQVFPVHPVRRPIAEVKAIQKAIDMIEAADTPLLLIGAGANRKRTQKMLREFVDELGIPFVSTQMGKGVVTEAHPLYLGCCALSAKDYEHVCIEKADLIIMVGHDVVEKPPFIMQHGKPPLVIHIHFYTAKVDNVYFPQLEVVGDIANTIWQIKEGMKKQDHWDYTFIHKVKKELEAHLLIGIDDNRFPLMPQRIVHDLRKAMPDDGIACLDNGMYKIWFARCYKAYEPNTLLLDNALATMGAGLPSAMAAALLYPEKKIVAVCGDGGFMMNSQEMETAVRLDLNLTVLVLNDNAYGMIKWKQNASHFDKFGLDLKNPDFVAYAQSYGAKGYRVTAADEFSKILQECLHGSERGVKLIEVPVDYTWANMILDKELPGIINDIMPATKPRISYSLSMASNVPQTVDEVPSPTRGTSATPSSKLDSVKAEHPQTVDGVEESSAVSNEQETLAPDVVAKEVPENFESKHEESEVKLYPMYLANRAMTPNSQLEVINKYTNKVAARCAMASPADIHNAVAAAEKALPAMAAMASYERKAVLEKVVDEVKARFEEFAHALCVEAGKPIRDSRGEVQRLIDTFTIAAEESVRIYGEYAPLDISERCKGYQSLVRRFPIGPVSMISPFNFPLNLAAHKIAPALAVGCPFVLKPASRTPLGALLLGEILSRCNLPEGAFSILPCSRDAADLFVTDDRFKLLSFTGSPTIGWDMKARAGKKKVVLELGGNAACVVEDIVPDLETIVERIIHGAFYQSGQSCISVQRVYIREELYETVSSALVAKASTLVKGDPSDEKTFIGPLISESDAKRIEGWVNEAVKGGARVLTGGKRDGAFYDATILEDVSPEAQVHTEEVFGPTMELASYKDYKTAIANVNQSKFGLQAGVFVADLNKAFYAFEQLDVGGVCINDAPSMRIDSQPYGGVKDSGLGREGVRYAMEDMTELRVMLLRNAGQLA</sequence>
<evidence type="ECO:0000256" key="12">
    <source>
        <dbReference type="RuleBase" id="RU003345"/>
    </source>
</evidence>
<dbReference type="InterPro" id="IPR029061">
    <property type="entry name" value="THDP-binding"/>
</dbReference>
<evidence type="ECO:0000256" key="5">
    <source>
        <dbReference type="ARBA" id="ARBA00038980"/>
    </source>
</evidence>
<dbReference type="GO" id="GO:0008886">
    <property type="term" value="F:glyceraldehyde-3-phosphate dehydrogenase (NADP+) (non-phosphorylating) activity"/>
    <property type="evidence" value="ECO:0007669"/>
    <property type="project" value="UniProtKB-EC"/>
</dbReference>
<dbReference type="GO" id="GO:0030976">
    <property type="term" value="F:thiamine pyrophosphate binding"/>
    <property type="evidence" value="ECO:0007669"/>
    <property type="project" value="InterPro"/>
</dbReference>
<accession>A0A2R6XUC3</accession>
<dbReference type="InterPro" id="IPR051020">
    <property type="entry name" value="ALDH-related_metabolic_enz"/>
</dbReference>
<dbReference type="Gene3D" id="3.40.309.10">
    <property type="entry name" value="Aldehyde Dehydrogenase, Chain A, domain 2"/>
    <property type="match status" value="1"/>
</dbReference>
<protein>
    <recommendedName>
        <fullName evidence="6">NADP-dependent glyceraldehyde-3-phosphate dehydrogenase</fullName>
        <ecNumber evidence="5">1.2.1.9</ecNumber>
    </recommendedName>
    <alternativeName>
        <fullName evidence="7">Glyceraldehyde-3-phosphate dehydrogenase [NADP(+)]</fullName>
    </alternativeName>
    <alternativeName>
        <fullName evidence="8">Non-phosphorylating glyceraldehyde 3-phosphate dehydrogenase</fullName>
    </alternativeName>
    <alternativeName>
        <fullName evidence="9">Triosephosphate dehydrogenase</fullName>
    </alternativeName>
</protein>
<proteinExistence type="inferred from homology"/>
<dbReference type="Pfam" id="PF00205">
    <property type="entry name" value="TPP_enzyme_M"/>
    <property type="match status" value="1"/>
</dbReference>
<dbReference type="InterPro" id="IPR016162">
    <property type="entry name" value="Ald_DH_N"/>
</dbReference>
<evidence type="ECO:0000256" key="1">
    <source>
        <dbReference type="ARBA" id="ARBA00007812"/>
    </source>
</evidence>
<evidence type="ECO:0000313" key="19">
    <source>
        <dbReference type="Proteomes" id="UP000244005"/>
    </source>
</evidence>
<evidence type="ECO:0000256" key="2">
    <source>
        <dbReference type="ARBA" id="ARBA00009986"/>
    </source>
</evidence>
<evidence type="ECO:0000259" key="15">
    <source>
        <dbReference type="Pfam" id="PF00205"/>
    </source>
</evidence>
<comment type="similarity">
    <text evidence="2 12">Belongs to the aldehyde dehydrogenase family.</text>
</comment>
<dbReference type="GO" id="GO:0008911">
    <property type="term" value="F:lactaldehyde dehydrogenase (NAD+) activity"/>
    <property type="evidence" value="ECO:0000318"/>
    <property type="project" value="GO_Central"/>
</dbReference>
<dbReference type="InterPro" id="IPR000399">
    <property type="entry name" value="TPP-bd_CS"/>
</dbReference>
<dbReference type="OMA" id="CCALSAM"/>
<dbReference type="FunFam" id="3.40.50.970:FF:000007">
    <property type="entry name" value="Acetolactate synthase"/>
    <property type="match status" value="1"/>
</dbReference>
<dbReference type="InterPro" id="IPR011766">
    <property type="entry name" value="TPP_enzyme_TPP-bd"/>
</dbReference>
<dbReference type="Gene3D" id="3.40.50.970">
    <property type="match status" value="2"/>
</dbReference>
<evidence type="ECO:0000259" key="14">
    <source>
        <dbReference type="Pfam" id="PF00171"/>
    </source>
</evidence>
<dbReference type="PANTHER" id="PTHR42991:SF1">
    <property type="entry name" value="ALDEHYDE DEHYDROGENASE"/>
    <property type="match status" value="1"/>
</dbReference>
<dbReference type="EMBL" id="KZ772674">
    <property type="protein sequence ID" value="PTQ49712.1"/>
    <property type="molecule type" value="Genomic_DNA"/>
</dbReference>
<feature type="active site" evidence="11">
    <location>
        <position position="886"/>
    </location>
</feature>
<dbReference type="Pfam" id="PF02776">
    <property type="entry name" value="TPP_enzyme_N"/>
    <property type="match status" value="1"/>
</dbReference>
<evidence type="ECO:0000256" key="3">
    <source>
        <dbReference type="ARBA" id="ARBA00023002"/>
    </source>
</evidence>
<evidence type="ECO:0000256" key="9">
    <source>
        <dbReference type="ARBA" id="ARBA00043052"/>
    </source>
</evidence>
<dbReference type="Proteomes" id="UP000244005">
    <property type="component" value="Unassembled WGS sequence"/>
</dbReference>
<dbReference type="InterPro" id="IPR012000">
    <property type="entry name" value="Thiamin_PyroP_enz_cen_dom"/>
</dbReference>
<dbReference type="InterPro" id="IPR029510">
    <property type="entry name" value="Ald_DH_CS_GLU"/>
</dbReference>
<dbReference type="Gramene" id="Mp1g26970.1">
    <property type="protein sequence ID" value="Mp1g26970.1.cds"/>
    <property type="gene ID" value="Mp1g26970"/>
</dbReference>
<dbReference type="EC" id="1.2.1.9" evidence="5"/>
<dbReference type="InterPro" id="IPR029035">
    <property type="entry name" value="DHS-like_NAD/FAD-binding_dom"/>
</dbReference>
<dbReference type="PROSITE" id="PS00187">
    <property type="entry name" value="TPP_ENZYMES"/>
    <property type="match status" value="1"/>
</dbReference>
<evidence type="ECO:0000259" key="16">
    <source>
        <dbReference type="Pfam" id="PF02775"/>
    </source>
</evidence>
<dbReference type="Pfam" id="PF00171">
    <property type="entry name" value="Aldedh"/>
    <property type="match status" value="1"/>
</dbReference>
<dbReference type="FunFam" id="3.40.605.10:FF:000020">
    <property type="entry name" value="Aldehyde dehydrogenase"/>
    <property type="match status" value="1"/>
</dbReference>
<evidence type="ECO:0000256" key="10">
    <source>
        <dbReference type="ARBA" id="ARBA00049186"/>
    </source>
</evidence>
<dbReference type="InterPro" id="IPR015590">
    <property type="entry name" value="Aldehyde_DH_dom"/>
</dbReference>
<comment type="similarity">
    <text evidence="1">Belongs to the TPP enzyme family.</text>
</comment>
<feature type="domain" description="Aldehyde dehydrogenase" evidence="14">
    <location>
        <begin position="656"/>
        <end position="1106"/>
    </location>
</feature>
<evidence type="ECO:0000256" key="11">
    <source>
        <dbReference type="PROSITE-ProRule" id="PRU10007"/>
    </source>
</evidence>
<dbReference type="Gene3D" id="3.40.50.1220">
    <property type="entry name" value="TPP-binding domain"/>
    <property type="match status" value="1"/>
</dbReference>
<feature type="domain" description="Thiamine pyrophosphate enzyme central" evidence="15">
    <location>
        <begin position="188"/>
        <end position="321"/>
    </location>
</feature>
<dbReference type="InterPro" id="IPR016163">
    <property type="entry name" value="Ald_DH_C"/>
</dbReference>
<dbReference type="InterPro" id="IPR012001">
    <property type="entry name" value="Thiamin_PyroP_enz_TPP-bd_dom"/>
</dbReference>
<evidence type="ECO:0000256" key="7">
    <source>
        <dbReference type="ARBA" id="ARBA00042470"/>
    </source>
</evidence>
<dbReference type="CDD" id="cd07147">
    <property type="entry name" value="ALDH_F21_RNP123"/>
    <property type="match status" value="1"/>
</dbReference>
<dbReference type="AlphaFoldDB" id="A0A2R6XUC3"/>